<evidence type="ECO:0000313" key="10">
    <source>
        <dbReference type="Proteomes" id="UP000033725"/>
    </source>
</evidence>
<name>A0A0F0KYX4_9MICO</name>
<dbReference type="Gene3D" id="1.10.3470.10">
    <property type="entry name" value="ABC transporter involved in vitamin B12 uptake, BtuC"/>
    <property type="match status" value="1"/>
</dbReference>
<feature type="transmembrane region" description="Helical" evidence="8">
    <location>
        <begin position="36"/>
        <end position="59"/>
    </location>
</feature>
<dbReference type="RefSeq" id="WP_197073156.1">
    <property type="nucleotide sequence ID" value="NZ_JYIV01000013.1"/>
</dbReference>
<feature type="transmembrane region" description="Helical" evidence="8">
    <location>
        <begin position="107"/>
        <end position="127"/>
    </location>
</feature>
<dbReference type="PATRIC" id="fig|82380.10.peg.312"/>
<dbReference type="AlphaFoldDB" id="A0A0F0KYX4"/>
<reference evidence="9 10" key="1">
    <citation type="submission" date="2015-02" db="EMBL/GenBank/DDBJ databases">
        <title>Draft genome sequences of ten Microbacterium spp. with emphasis on heavy metal contaminated environments.</title>
        <authorList>
            <person name="Corretto E."/>
        </authorList>
    </citation>
    <scope>NUCLEOTIDE SEQUENCE [LARGE SCALE GENOMIC DNA]</scope>
    <source>
        <strain evidence="9 10">BEL163</strain>
    </source>
</reference>
<keyword evidence="6 8" id="KW-1133">Transmembrane helix</keyword>
<keyword evidence="5 8" id="KW-0812">Transmembrane</keyword>
<evidence type="ECO:0000313" key="9">
    <source>
        <dbReference type="EMBL" id="KJL26092.1"/>
    </source>
</evidence>
<feature type="transmembrane region" description="Helical" evidence="8">
    <location>
        <begin position="194"/>
        <end position="213"/>
    </location>
</feature>
<dbReference type="PANTHER" id="PTHR30472">
    <property type="entry name" value="FERRIC ENTEROBACTIN TRANSPORT SYSTEM PERMEASE PROTEIN"/>
    <property type="match status" value="1"/>
</dbReference>
<evidence type="ECO:0000256" key="1">
    <source>
        <dbReference type="ARBA" id="ARBA00004651"/>
    </source>
</evidence>
<feature type="transmembrane region" description="Helical" evidence="8">
    <location>
        <begin position="283"/>
        <end position="304"/>
    </location>
</feature>
<evidence type="ECO:0000256" key="3">
    <source>
        <dbReference type="ARBA" id="ARBA00022448"/>
    </source>
</evidence>
<feature type="transmembrane region" description="Helical" evidence="8">
    <location>
        <begin position="158"/>
        <end position="182"/>
    </location>
</feature>
<feature type="transmembrane region" description="Helical" evidence="8">
    <location>
        <begin position="324"/>
        <end position="343"/>
    </location>
</feature>
<dbReference type="GO" id="GO:0033214">
    <property type="term" value="P:siderophore-iron import into cell"/>
    <property type="evidence" value="ECO:0007669"/>
    <property type="project" value="TreeGrafter"/>
</dbReference>
<keyword evidence="7 8" id="KW-0472">Membrane</keyword>
<comment type="caution">
    <text evidence="9">The sequence shown here is derived from an EMBL/GenBank/DDBJ whole genome shotgun (WGS) entry which is preliminary data.</text>
</comment>
<accession>A0A0F0KYX4</accession>
<evidence type="ECO:0000256" key="2">
    <source>
        <dbReference type="ARBA" id="ARBA00007935"/>
    </source>
</evidence>
<dbReference type="InterPro" id="IPR000522">
    <property type="entry name" value="ABC_transptr_permease_BtuC"/>
</dbReference>
<dbReference type="Proteomes" id="UP000033725">
    <property type="component" value="Unassembled WGS sequence"/>
</dbReference>
<evidence type="ECO:0000256" key="8">
    <source>
        <dbReference type="SAM" id="Phobius"/>
    </source>
</evidence>
<dbReference type="GO" id="GO:0022857">
    <property type="term" value="F:transmembrane transporter activity"/>
    <property type="evidence" value="ECO:0007669"/>
    <property type="project" value="InterPro"/>
</dbReference>
<evidence type="ECO:0000256" key="6">
    <source>
        <dbReference type="ARBA" id="ARBA00022989"/>
    </source>
</evidence>
<feature type="transmembrane region" description="Helical" evidence="8">
    <location>
        <begin position="352"/>
        <end position="370"/>
    </location>
</feature>
<dbReference type="EMBL" id="JYIV01000013">
    <property type="protein sequence ID" value="KJL26092.1"/>
    <property type="molecule type" value="Genomic_DNA"/>
</dbReference>
<feature type="transmembrane region" description="Helical" evidence="8">
    <location>
        <begin position="134"/>
        <end position="152"/>
    </location>
</feature>
<keyword evidence="4" id="KW-1003">Cell membrane</keyword>
<organism evidence="9 10">
    <name type="scientific">Microbacterium oxydans</name>
    <dbReference type="NCBI Taxonomy" id="82380"/>
    <lineage>
        <taxon>Bacteria</taxon>
        <taxon>Bacillati</taxon>
        <taxon>Actinomycetota</taxon>
        <taxon>Actinomycetes</taxon>
        <taxon>Micrococcales</taxon>
        <taxon>Microbacteriaceae</taxon>
        <taxon>Microbacterium</taxon>
    </lineage>
</organism>
<proteinExistence type="inferred from homology"/>
<dbReference type="PANTHER" id="PTHR30472:SF67">
    <property type="entry name" value="PERMEASE OF ABC TRANSPORTER-RELATED"/>
    <property type="match status" value="1"/>
</dbReference>
<dbReference type="CDD" id="cd06550">
    <property type="entry name" value="TM_ABC_iron-siderophores_like"/>
    <property type="match status" value="1"/>
</dbReference>
<feature type="transmembrane region" description="Helical" evidence="8">
    <location>
        <begin position="225"/>
        <end position="254"/>
    </location>
</feature>
<dbReference type="GO" id="GO:0005886">
    <property type="term" value="C:plasma membrane"/>
    <property type="evidence" value="ECO:0007669"/>
    <property type="project" value="UniProtKB-SubCell"/>
</dbReference>
<evidence type="ECO:0000256" key="7">
    <source>
        <dbReference type="ARBA" id="ARBA00023136"/>
    </source>
</evidence>
<evidence type="ECO:0000256" key="4">
    <source>
        <dbReference type="ARBA" id="ARBA00022475"/>
    </source>
</evidence>
<dbReference type="InterPro" id="IPR037294">
    <property type="entry name" value="ABC_BtuC-like"/>
</dbReference>
<evidence type="ECO:0000256" key="5">
    <source>
        <dbReference type="ARBA" id="ARBA00022692"/>
    </source>
</evidence>
<dbReference type="FunFam" id="1.10.3470.10:FF:000001">
    <property type="entry name" value="Vitamin B12 ABC transporter permease BtuC"/>
    <property type="match status" value="1"/>
</dbReference>
<dbReference type="Pfam" id="PF01032">
    <property type="entry name" value="FecCD"/>
    <property type="match status" value="1"/>
</dbReference>
<comment type="subcellular location">
    <subcellularLocation>
        <location evidence="1">Cell membrane</location>
        <topology evidence="1">Multi-pass membrane protein</topology>
    </subcellularLocation>
</comment>
<gene>
    <name evidence="9" type="primary">hmuU_1</name>
    <name evidence="9" type="ORF">RN51_00312</name>
</gene>
<keyword evidence="3" id="KW-0813">Transport</keyword>
<dbReference type="SUPFAM" id="SSF81345">
    <property type="entry name" value="ABC transporter involved in vitamin B12 uptake, BtuC"/>
    <property type="match status" value="1"/>
</dbReference>
<protein>
    <submittedName>
        <fullName evidence="9">Hemin transport system permease protein HmuU</fullName>
    </submittedName>
</protein>
<sequence>MSDSTAALPERRVRRLSFRRQGSREHALHRSGSRRILPVGPTVTTIVVLAVLVLVVSAATGPVGVSPLDAAKIVIGHLIPGMPWMSDGTLTPLQDQAVWQFRVPRSLLAALSGAGLALAGAMMQAVVRNPLAEPYILGVSSGASVGAVLVIVSGGATFLGLTMSGAAFVGAMVACLLVAMLARIRGELSPTRMILAGVALGALLSAVTSYLTLTTDAQNVVSVMFFLLGSVSAADMSTLLIPAVALAIACIAVFGLSRSMNALLAGDESALAVGVRTTRVRGVLLVLASLLTGAIVAVSGGIGFVGLVVPHMARLLVGSEHRRMLPITILGGALFLMVADLLARTVAMPTEIPLGILTAFVGAPFFLWLMRSGGDRAGFDR</sequence>
<comment type="similarity">
    <text evidence="2">Belongs to the binding-protein-dependent transport system permease family. FecCD subfamily.</text>
</comment>